<reference evidence="3" key="1">
    <citation type="journal article" date="2019" name="Int. J. Syst. Evol. Microbiol.">
        <title>The Global Catalogue of Microorganisms (GCM) 10K type strain sequencing project: providing services to taxonomists for standard genome sequencing and annotation.</title>
        <authorList>
            <consortium name="The Broad Institute Genomics Platform"/>
            <consortium name="The Broad Institute Genome Sequencing Center for Infectious Disease"/>
            <person name="Wu L."/>
            <person name="Ma J."/>
        </authorList>
    </citation>
    <scope>NUCLEOTIDE SEQUENCE [LARGE SCALE GENOMIC DNA]</scope>
    <source>
        <strain evidence="3">KCTC 42107</strain>
    </source>
</reference>
<dbReference type="RefSeq" id="WP_379819159.1">
    <property type="nucleotide sequence ID" value="NZ_JBHUMD010000001.1"/>
</dbReference>
<organism evidence="2 3">
    <name type="scientific">Flavobacterium suzhouense</name>
    <dbReference type="NCBI Taxonomy" id="1529638"/>
    <lineage>
        <taxon>Bacteria</taxon>
        <taxon>Pseudomonadati</taxon>
        <taxon>Bacteroidota</taxon>
        <taxon>Flavobacteriia</taxon>
        <taxon>Flavobacteriales</taxon>
        <taxon>Flavobacteriaceae</taxon>
        <taxon>Flavobacterium</taxon>
    </lineage>
</organism>
<protein>
    <recommendedName>
        <fullName evidence="4">Lipoprotein</fullName>
    </recommendedName>
</protein>
<accession>A0ABW5NP96</accession>
<feature type="signal peptide" evidence="1">
    <location>
        <begin position="1"/>
        <end position="18"/>
    </location>
</feature>
<gene>
    <name evidence="2" type="ORF">ACFSR3_00130</name>
</gene>
<keyword evidence="3" id="KW-1185">Reference proteome</keyword>
<evidence type="ECO:0008006" key="4">
    <source>
        <dbReference type="Google" id="ProtNLM"/>
    </source>
</evidence>
<proteinExistence type="predicted"/>
<dbReference type="PROSITE" id="PS51257">
    <property type="entry name" value="PROKAR_LIPOPROTEIN"/>
    <property type="match status" value="1"/>
</dbReference>
<dbReference type="Proteomes" id="UP001597480">
    <property type="component" value="Unassembled WGS sequence"/>
</dbReference>
<name>A0ABW5NP96_9FLAO</name>
<sequence>MKAKFILFVAALALVSIACEEEETTNVSGDNCLDEVENLSNILLEKTSALSSNQTVANCQAYKTAWFNVYNKMKSCGYATTELDQTKTVVEEMDCSVFD</sequence>
<feature type="chain" id="PRO_5046282976" description="Lipoprotein" evidence="1">
    <location>
        <begin position="19"/>
        <end position="99"/>
    </location>
</feature>
<dbReference type="EMBL" id="JBHUMD010000001">
    <property type="protein sequence ID" value="MFD2600448.1"/>
    <property type="molecule type" value="Genomic_DNA"/>
</dbReference>
<evidence type="ECO:0000256" key="1">
    <source>
        <dbReference type="SAM" id="SignalP"/>
    </source>
</evidence>
<evidence type="ECO:0000313" key="2">
    <source>
        <dbReference type="EMBL" id="MFD2600448.1"/>
    </source>
</evidence>
<keyword evidence="1" id="KW-0732">Signal</keyword>
<evidence type="ECO:0000313" key="3">
    <source>
        <dbReference type="Proteomes" id="UP001597480"/>
    </source>
</evidence>
<comment type="caution">
    <text evidence="2">The sequence shown here is derived from an EMBL/GenBank/DDBJ whole genome shotgun (WGS) entry which is preliminary data.</text>
</comment>